<dbReference type="Proteomes" id="UP000001056">
    <property type="component" value="Unassembled WGS sequence"/>
</dbReference>
<accession>Q2GXG0</accession>
<keyword evidence="2" id="KW-1185">Reference proteome</keyword>
<dbReference type="GeneID" id="4393802"/>
<dbReference type="InParanoid" id="Q2GXG0"/>
<sequence length="81" mass="8996">MSRPQEPSSTPPARTLPRIWAVINTTPCLSVIGFTWTSIKRSHTYSSSPDDGIRPTIEIVFSSIIPRLRANYDDVPPSPSE</sequence>
<evidence type="ECO:0000313" key="2">
    <source>
        <dbReference type="Proteomes" id="UP000001056"/>
    </source>
</evidence>
<organism evidence="1 2">
    <name type="scientific">Chaetomium globosum (strain ATCC 6205 / CBS 148.51 / DSM 1962 / NBRC 6347 / NRRL 1970)</name>
    <name type="common">Soil fungus</name>
    <dbReference type="NCBI Taxonomy" id="306901"/>
    <lineage>
        <taxon>Eukaryota</taxon>
        <taxon>Fungi</taxon>
        <taxon>Dikarya</taxon>
        <taxon>Ascomycota</taxon>
        <taxon>Pezizomycotina</taxon>
        <taxon>Sordariomycetes</taxon>
        <taxon>Sordariomycetidae</taxon>
        <taxon>Sordariales</taxon>
        <taxon>Chaetomiaceae</taxon>
        <taxon>Chaetomium</taxon>
    </lineage>
</organism>
<dbReference type="VEuPathDB" id="FungiDB:CHGG_07344"/>
<evidence type="ECO:0000313" key="1">
    <source>
        <dbReference type="EMBL" id="EAQ86091.1"/>
    </source>
</evidence>
<dbReference type="EMBL" id="CH408033">
    <property type="protein sequence ID" value="EAQ86091.1"/>
    <property type="molecule type" value="Genomic_DNA"/>
</dbReference>
<gene>
    <name evidence="1" type="ORF">CHGG_07344</name>
</gene>
<dbReference type="AlphaFoldDB" id="Q2GXG0"/>
<dbReference type="RefSeq" id="XP_001225000.1">
    <property type="nucleotide sequence ID" value="XM_001224999.1"/>
</dbReference>
<name>Q2GXG0_CHAGB</name>
<protein>
    <submittedName>
        <fullName evidence="1">Uncharacterized protein</fullName>
    </submittedName>
</protein>
<dbReference type="HOGENOM" id="CLU_2573669_0_0_1"/>
<reference evidence="2" key="1">
    <citation type="journal article" date="2015" name="Genome Announc.">
        <title>Draft genome sequence of the cellulolytic fungus Chaetomium globosum.</title>
        <authorList>
            <person name="Cuomo C.A."/>
            <person name="Untereiner W.A."/>
            <person name="Ma L.-J."/>
            <person name="Grabherr M."/>
            <person name="Birren B.W."/>
        </authorList>
    </citation>
    <scope>NUCLEOTIDE SEQUENCE [LARGE SCALE GENOMIC DNA]</scope>
    <source>
        <strain evidence="2">ATCC 6205 / CBS 148.51 / DSM 1962 / NBRC 6347 / NRRL 1970</strain>
    </source>
</reference>
<proteinExistence type="predicted"/>